<dbReference type="InterPro" id="IPR036388">
    <property type="entry name" value="WH-like_DNA-bd_sf"/>
</dbReference>
<keyword evidence="3" id="KW-1185">Reference proteome</keyword>
<comment type="similarity">
    <text evidence="1">Belongs to the ROK (NagC/XylR) family.</text>
</comment>
<dbReference type="PANTHER" id="PTHR18964:SF149">
    <property type="entry name" value="BIFUNCTIONAL UDP-N-ACETYLGLUCOSAMINE 2-EPIMERASE_N-ACETYLMANNOSAMINE KINASE"/>
    <property type="match status" value="1"/>
</dbReference>
<keyword evidence="2" id="KW-0418">Kinase</keyword>
<dbReference type="Gene3D" id="3.30.420.40">
    <property type="match status" value="2"/>
</dbReference>
<sequence>MAKGANFPVIAAINETLLLDVLRRAPAGLSRVEMARETELSAQAVSNVSRRLIDRGLLREVGNRAVRGPGKPATILQLDAAGAYAIGVHLDPSVLTCVLLDLRAQVVARTRRRPPQSGDAGDTVELVTEAITELLAASGVHRDRIVGIGVAGPGPIDAEAGVLVRPRLAPGWTGFHLPDRLHEAFGLPTTLTKDVTAAVLAEEWTNPISERQNTAFIYWGTGVGVGLVLDGAVHAGSSQNAGDVGHSVVDPTGPQCVCGRRGCFGEVMRPYRLVIDALQRGAIPMPPELAGRAVDDDVPIRLETVDSLFHILGQSAALGNEAALAVLDRAGQSLALYVANLIALLDIDQVVFGGPSWPAVQEHMMKSIAPLLAAAAEASGTQPVALVSSSIGDDVAAVGAASLVMERNFSPRYTLR</sequence>
<comment type="caution">
    <text evidence="2">The sequence shown here is derived from an EMBL/GenBank/DDBJ whole genome shotgun (WGS) entry which is preliminary data.</text>
</comment>
<dbReference type="InterPro" id="IPR043129">
    <property type="entry name" value="ATPase_NBD"/>
</dbReference>
<dbReference type="SUPFAM" id="SSF53067">
    <property type="entry name" value="Actin-like ATPase domain"/>
    <property type="match status" value="1"/>
</dbReference>
<protein>
    <submittedName>
        <fullName evidence="2">Putative NBD/HSP70 family sugar kinase</fullName>
    </submittedName>
</protein>
<dbReference type="GO" id="GO:0016301">
    <property type="term" value="F:kinase activity"/>
    <property type="evidence" value="ECO:0007669"/>
    <property type="project" value="UniProtKB-KW"/>
</dbReference>
<evidence type="ECO:0000313" key="3">
    <source>
        <dbReference type="Proteomes" id="UP000537260"/>
    </source>
</evidence>
<dbReference type="RefSeq" id="WP_179577446.1">
    <property type="nucleotide sequence ID" value="NZ_JACCFM010000001.1"/>
</dbReference>
<accession>A0A7Z0EBE9</accession>
<keyword evidence="2" id="KW-0808">Transferase</keyword>
<dbReference type="InterPro" id="IPR000600">
    <property type="entry name" value="ROK"/>
</dbReference>
<dbReference type="Proteomes" id="UP000537260">
    <property type="component" value="Unassembled WGS sequence"/>
</dbReference>
<dbReference type="Pfam" id="PF00480">
    <property type="entry name" value="ROK"/>
    <property type="match status" value="1"/>
</dbReference>
<dbReference type="EMBL" id="JACCFM010000001">
    <property type="protein sequence ID" value="NYJ18558.1"/>
    <property type="molecule type" value="Genomic_DNA"/>
</dbReference>
<proteinExistence type="inferred from homology"/>
<reference evidence="2 3" key="1">
    <citation type="submission" date="2020-07" db="EMBL/GenBank/DDBJ databases">
        <title>Sequencing the genomes of 1000 actinobacteria strains.</title>
        <authorList>
            <person name="Klenk H.-P."/>
        </authorList>
    </citation>
    <scope>NUCLEOTIDE SEQUENCE [LARGE SCALE GENOMIC DNA]</scope>
    <source>
        <strain evidence="2 3">LI1</strain>
    </source>
</reference>
<dbReference type="PANTHER" id="PTHR18964">
    <property type="entry name" value="ROK (REPRESSOR, ORF, KINASE) FAMILY"/>
    <property type="match status" value="1"/>
</dbReference>
<organism evidence="2 3">
    <name type="scientific">Glaciibacter psychrotolerans</name>
    <dbReference type="NCBI Taxonomy" id="670054"/>
    <lineage>
        <taxon>Bacteria</taxon>
        <taxon>Bacillati</taxon>
        <taxon>Actinomycetota</taxon>
        <taxon>Actinomycetes</taxon>
        <taxon>Micrococcales</taxon>
        <taxon>Microbacteriaceae</taxon>
        <taxon>Glaciibacter</taxon>
    </lineage>
</organism>
<dbReference type="InterPro" id="IPR036390">
    <property type="entry name" value="WH_DNA-bd_sf"/>
</dbReference>
<gene>
    <name evidence="2" type="ORF">HNR05_000349</name>
</gene>
<dbReference type="Gene3D" id="1.10.10.10">
    <property type="entry name" value="Winged helix-like DNA-binding domain superfamily/Winged helix DNA-binding domain"/>
    <property type="match status" value="1"/>
</dbReference>
<evidence type="ECO:0000313" key="2">
    <source>
        <dbReference type="EMBL" id="NYJ18558.1"/>
    </source>
</evidence>
<name>A0A7Z0EBE9_9MICO</name>
<dbReference type="SUPFAM" id="SSF46785">
    <property type="entry name" value="Winged helix' DNA-binding domain"/>
    <property type="match status" value="1"/>
</dbReference>
<dbReference type="AlphaFoldDB" id="A0A7Z0EBE9"/>
<evidence type="ECO:0000256" key="1">
    <source>
        <dbReference type="ARBA" id="ARBA00006479"/>
    </source>
</evidence>